<dbReference type="InterPro" id="IPR025975">
    <property type="entry name" value="Polysacc_lyase"/>
</dbReference>
<accession>A0A4R6ULE8</accession>
<feature type="compositionally biased region" description="Basic and acidic residues" evidence="1">
    <location>
        <begin position="407"/>
        <end position="436"/>
    </location>
</feature>
<dbReference type="GO" id="GO:0016829">
    <property type="term" value="F:lyase activity"/>
    <property type="evidence" value="ECO:0007669"/>
    <property type="project" value="UniProtKB-KW"/>
</dbReference>
<evidence type="ECO:0000256" key="1">
    <source>
        <dbReference type="SAM" id="MobiDB-lite"/>
    </source>
</evidence>
<keyword evidence="3" id="KW-0456">Lyase</keyword>
<dbReference type="AlphaFoldDB" id="A0A4R6ULE8"/>
<dbReference type="Proteomes" id="UP000295705">
    <property type="component" value="Unassembled WGS sequence"/>
</dbReference>
<reference evidence="3 4" key="1">
    <citation type="submission" date="2019-03" db="EMBL/GenBank/DDBJ databases">
        <title>Genomic Encyclopedia of Type Strains, Phase IV (KMG-IV): sequencing the most valuable type-strain genomes for metagenomic binning, comparative biology and taxonomic classification.</title>
        <authorList>
            <person name="Goeker M."/>
        </authorList>
    </citation>
    <scope>NUCLEOTIDE SEQUENCE [LARGE SCALE GENOMIC DNA]</scope>
    <source>
        <strain evidence="3 4">DSM 45775</strain>
    </source>
</reference>
<protein>
    <submittedName>
        <fullName evidence="3">Polysaccharide lyase-like protein</fullName>
    </submittedName>
</protein>
<feature type="transmembrane region" description="Helical" evidence="2">
    <location>
        <begin position="22"/>
        <end position="45"/>
    </location>
</feature>
<name>A0A4R6ULE8_9PSEU</name>
<evidence type="ECO:0000256" key="2">
    <source>
        <dbReference type="SAM" id="Phobius"/>
    </source>
</evidence>
<dbReference type="EMBL" id="SNYO01000014">
    <property type="protein sequence ID" value="TDQ46996.1"/>
    <property type="molecule type" value="Genomic_DNA"/>
</dbReference>
<gene>
    <name evidence="3" type="ORF">EV188_11484</name>
</gene>
<keyword evidence="2" id="KW-0472">Membrane</keyword>
<feature type="region of interest" description="Disordered" evidence="1">
    <location>
        <begin position="303"/>
        <end position="436"/>
    </location>
</feature>
<sequence length="436" mass="46112">MPITAGEVRSHRRPPSVARARAVSLVAVGALAGGIAVASTSMPWFREASLPHPDAGSGGDASGTSGAGPGVLPAPPPSGEGPSGAVPAERPELPPAPAEAPPSEVWRGDGPRAFERTPWNTVAAPPPHVAGDEVSFHLSGRGQRSELEPAIPVVGEGSRHDVSFSVRLDGTFAPGRSARQVIARWENDSPGQAPLDLRVEDGELVLHGGEGHPSGARTFTRSLGPAPVGEWTRLRLLVRFSADPDKGEVSVWRDGRPVVVDDHPRGGTLYPGQQSYLKIGLHRDRTIGVPSTVRFGGWRVEHGAAADPSREAPARHQAVAEGGRRPAPPEPTSRTGRDQSDRDTTRTRDSSRDHPARDHSSRDTTRTRDSSRDHPARDTTRTRDASTAGRHATPRDDASSRAAADTDPPRDPDRDRASTETDGGGRDDAGERGSAE</sequence>
<feature type="compositionally biased region" description="Gly residues" evidence="1">
    <location>
        <begin position="56"/>
        <end position="69"/>
    </location>
</feature>
<feature type="compositionally biased region" description="Basic and acidic residues" evidence="1">
    <location>
        <begin position="335"/>
        <end position="384"/>
    </location>
</feature>
<evidence type="ECO:0000313" key="3">
    <source>
        <dbReference type="EMBL" id="TDQ46996.1"/>
    </source>
</evidence>
<proteinExistence type="predicted"/>
<dbReference type="Gene3D" id="2.60.120.200">
    <property type="match status" value="1"/>
</dbReference>
<keyword evidence="4" id="KW-1185">Reference proteome</keyword>
<keyword evidence="2" id="KW-0812">Transmembrane</keyword>
<comment type="caution">
    <text evidence="3">The sequence shown here is derived from an EMBL/GenBank/DDBJ whole genome shotgun (WGS) entry which is preliminary data.</text>
</comment>
<keyword evidence="2" id="KW-1133">Transmembrane helix</keyword>
<feature type="compositionally biased region" description="Basic and acidic residues" evidence="1">
    <location>
        <begin position="303"/>
        <end position="314"/>
    </location>
</feature>
<dbReference type="Pfam" id="PF14099">
    <property type="entry name" value="Polysacc_lyase"/>
    <property type="match status" value="1"/>
</dbReference>
<evidence type="ECO:0000313" key="4">
    <source>
        <dbReference type="Proteomes" id="UP000295705"/>
    </source>
</evidence>
<feature type="region of interest" description="Disordered" evidence="1">
    <location>
        <begin position="48"/>
        <end position="110"/>
    </location>
</feature>
<organism evidence="3 4">
    <name type="scientific">Actinomycetospora succinea</name>
    <dbReference type="NCBI Taxonomy" id="663603"/>
    <lineage>
        <taxon>Bacteria</taxon>
        <taxon>Bacillati</taxon>
        <taxon>Actinomycetota</taxon>
        <taxon>Actinomycetes</taxon>
        <taxon>Pseudonocardiales</taxon>
        <taxon>Pseudonocardiaceae</taxon>
        <taxon>Actinomycetospora</taxon>
    </lineage>
</organism>